<gene>
    <name evidence="2" type="ORF">S12H4_13206</name>
</gene>
<accession>X1S3L8</accession>
<keyword evidence="1" id="KW-0472">Membrane</keyword>
<comment type="caution">
    <text evidence="2">The sequence shown here is derived from an EMBL/GenBank/DDBJ whole genome shotgun (WGS) entry which is preliminary data.</text>
</comment>
<protein>
    <submittedName>
        <fullName evidence="2">Uncharacterized protein</fullName>
    </submittedName>
</protein>
<reference evidence="2" key="1">
    <citation type="journal article" date="2014" name="Front. Microbiol.">
        <title>High frequency of phylogenetically diverse reductive dehalogenase-homologous genes in deep subseafloor sedimentary metagenomes.</title>
        <authorList>
            <person name="Kawai M."/>
            <person name="Futagami T."/>
            <person name="Toyoda A."/>
            <person name="Takaki Y."/>
            <person name="Nishi S."/>
            <person name="Hori S."/>
            <person name="Arai W."/>
            <person name="Tsubouchi T."/>
            <person name="Morono Y."/>
            <person name="Uchiyama I."/>
            <person name="Ito T."/>
            <person name="Fujiyama A."/>
            <person name="Inagaki F."/>
            <person name="Takami H."/>
        </authorList>
    </citation>
    <scope>NUCLEOTIDE SEQUENCE</scope>
    <source>
        <strain evidence="2">Expedition CK06-06</strain>
    </source>
</reference>
<feature type="transmembrane region" description="Helical" evidence="1">
    <location>
        <begin position="12"/>
        <end position="30"/>
    </location>
</feature>
<sequence length="31" mass="3496">MRCAWYWEAEVLAEIPFVILIAGAALLGLYL</sequence>
<evidence type="ECO:0000256" key="1">
    <source>
        <dbReference type="SAM" id="Phobius"/>
    </source>
</evidence>
<evidence type="ECO:0000313" key="2">
    <source>
        <dbReference type="EMBL" id="GAI87627.1"/>
    </source>
</evidence>
<organism evidence="2">
    <name type="scientific">marine sediment metagenome</name>
    <dbReference type="NCBI Taxonomy" id="412755"/>
    <lineage>
        <taxon>unclassified sequences</taxon>
        <taxon>metagenomes</taxon>
        <taxon>ecological metagenomes</taxon>
    </lineage>
</organism>
<name>X1S3L8_9ZZZZ</name>
<dbReference type="AlphaFoldDB" id="X1S3L8"/>
<keyword evidence="1" id="KW-0812">Transmembrane</keyword>
<proteinExistence type="predicted"/>
<dbReference type="EMBL" id="BARW01006286">
    <property type="protein sequence ID" value="GAI87627.1"/>
    <property type="molecule type" value="Genomic_DNA"/>
</dbReference>
<keyword evidence="1" id="KW-1133">Transmembrane helix</keyword>
<feature type="non-terminal residue" evidence="2">
    <location>
        <position position="31"/>
    </location>
</feature>